<comment type="caution">
    <text evidence="3">The sequence shown here is derived from an EMBL/GenBank/DDBJ whole genome shotgun (WGS) entry which is preliminary data.</text>
</comment>
<dbReference type="EMBL" id="JABSNW010000003">
    <property type="protein sequence ID" value="KAL2889094.1"/>
    <property type="molecule type" value="Genomic_DNA"/>
</dbReference>
<keyword evidence="2" id="KW-0732">Signal</keyword>
<feature type="signal peptide" evidence="2">
    <location>
        <begin position="1"/>
        <end position="18"/>
    </location>
</feature>
<feature type="chain" id="PRO_5045123844" description="alkaline phosphatase" evidence="2">
    <location>
        <begin position="19"/>
        <end position="303"/>
    </location>
</feature>
<proteinExistence type="predicted"/>
<evidence type="ECO:0000313" key="4">
    <source>
        <dbReference type="Proteomes" id="UP001610728"/>
    </source>
</evidence>
<name>A0ABR4MLC7_9PEZI</name>
<keyword evidence="4" id="KW-1185">Reference proteome</keyword>
<evidence type="ECO:0000256" key="1">
    <source>
        <dbReference type="ARBA" id="ARBA00012647"/>
    </source>
</evidence>
<dbReference type="InterPro" id="IPR017850">
    <property type="entry name" value="Alkaline_phosphatase_core_sf"/>
</dbReference>
<dbReference type="RefSeq" id="XP_070860274.1">
    <property type="nucleotide sequence ID" value="XM_071002178.1"/>
</dbReference>
<reference evidence="3 4" key="1">
    <citation type="submission" date="2020-05" db="EMBL/GenBank/DDBJ databases">
        <title>Ceratocystis lukuohia genome.</title>
        <authorList>
            <person name="Harrington T.C."/>
            <person name="Kim K."/>
            <person name="Mayers C.G."/>
        </authorList>
    </citation>
    <scope>NUCLEOTIDE SEQUENCE [LARGE SCALE GENOMIC DNA]</scope>
    <source>
        <strain evidence="3 4">C4212</strain>
    </source>
</reference>
<dbReference type="Pfam" id="PF00245">
    <property type="entry name" value="Alk_phosphatase"/>
    <property type="match status" value="1"/>
</dbReference>
<evidence type="ECO:0000313" key="3">
    <source>
        <dbReference type="EMBL" id="KAL2889094.1"/>
    </source>
</evidence>
<dbReference type="PANTHER" id="PTHR11596:SF72">
    <property type="entry name" value="ALKALINE PHOSPHATASE"/>
    <property type="match status" value="1"/>
</dbReference>
<dbReference type="SUPFAM" id="SSF53649">
    <property type="entry name" value="Alkaline phosphatase-like"/>
    <property type="match status" value="1"/>
</dbReference>
<evidence type="ECO:0000256" key="2">
    <source>
        <dbReference type="SAM" id="SignalP"/>
    </source>
</evidence>
<sequence length="303" mass="34436">MTKLTSLTLLASASLSAAQNYRRLADFLPGQYFHLRFEVYTPLYSTETFHNGVPDEAFTTTIRKVSEEVARPISEFFPTEEPELEMWQFGWYEDRFARAAESKSIVNVASKIYRRIHIKDPGEYEVTPTYYNGETTVAHWVVRPISSDRKAKNVILFIGDDQILNGITKYTRNEYVGPEVFLGGGAEAFLLGDISYLGQDYYKMTSNAIEITHARSQEKGGDKGFFLMIEASSIDKQMHALDYDWALGDLLDLDDTISKTMEQLNKMGILDETEIIFTADHGHDFDVFDSADTEYLAAAETDR</sequence>
<organism evidence="3 4">
    <name type="scientific">Ceratocystis lukuohia</name>
    <dbReference type="NCBI Taxonomy" id="2019550"/>
    <lineage>
        <taxon>Eukaryota</taxon>
        <taxon>Fungi</taxon>
        <taxon>Dikarya</taxon>
        <taxon>Ascomycota</taxon>
        <taxon>Pezizomycotina</taxon>
        <taxon>Sordariomycetes</taxon>
        <taxon>Hypocreomycetidae</taxon>
        <taxon>Microascales</taxon>
        <taxon>Ceratocystidaceae</taxon>
        <taxon>Ceratocystis</taxon>
    </lineage>
</organism>
<dbReference type="EC" id="3.1.3.1" evidence="1"/>
<dbReference type="InterPro" id="IPR001952">
    <property type="entry name" value="Alkaline_phosphatase"/>
</dbReference>
<dbReference type="Gene3D" id="3.40.720.10">
    <property type="entry name" value="Alkaline Phosphatase, subunit A"/>
    <property type="match status" value="1"/>
</dbReference>
<dbReference type="GeneID" id="98117412"/>
<protein>
    <recommendedName>
        <fullName evidence="1">alkaline phosphatase</fullName>
        <ecNumber evidence="1">3.1.3.1</ecNumber>
    </recommendedName>
</protein>
<gene>
    <name evidence="3" type="ORF">HOO65_030595</name>
</gene>
<dbReference type="Proteomes" id="UP001610728">
    <property type="component" value="Unassembled WGS sequence"/>
</dbReference>
<dbReference type="PANTHER" id="PTHR11596">
    <property type="entry name" value="ALKALINE PHOSPHATASE"/>
    <property type="match status" value="1"/>
</dbReference>
<accession>A0ABR4MLC7</accession>